<reference evidence="1" key="1">
    <citation type="submission" date="2025-08" db="UniProtKB">
        <authorList>
            <consortium name="RefSeq"/>
        </authorList>
    </citation>
    <scope>IDENTIFICATION</scope>
</reference>
<dbReference type="PaxDb" id="4097-A0A1S4D4D8"/>
<name>A0A1S4D4D8_TOBAC</name>
<dbReference type="OMA" id="YRPINAF"/>
<evidence type="ECO:0008006" key="2">
    <source>
        <dbReference type="Google" id="ProtNLM"/>
    </source>
</evidence>
<dbReference type="STRING" id="4097.A0A1S4D4D8"/>
<protein>
    <recommendedName>
        <fullName evidence="2">Reverse transcriptase domain-containing protein</fullName>
    </recommendedName>
</protein>
<dbReference type="PANTHER" id="PTHR33116:SF85">
    <property type="entry name" value="REVERSE TRANSCRIPTASE ZINC-BINDING DOMAIN-CONTAINING PROTEIN"/>
    <property type="match status" value="1"/>
</dbReference>
<proteinExistence type="predicted"/>
<dbReference type="AlphaFoldDB" id="A0A1S4D4D8"/>
<dbReference type="RefSeq" id="XP_016508236.1">
    <property type="nucleotide sequence ID" value="XM_016652750.1"/>
</dbReference>
<dbReference type="PANTHER" id="PTHR33116">
    <property type="entry name" value="REVERSE TRANSCRIPTASE ZINC-BINDING DOMAIN-CONTAINING PROTEIN-RELATED-RELATED"/>
    <property type="match status" value="1"/>
</dbReference>
<dbReference type="KEGG" id="nta:107825833"/>
<evidence type="ECO:0000313" key="1">
    <source>
        <dbReference type="RefSeq" id="XP_016508236.1"/>
    </source>
</evidence>
<dbReference type="OrthoDB" id="1938625at2759"/>
<sequence>MSSCASDKAPGPDGFSLAFFQLCWDTIKGELMEAIEYFHMNGAFERSINAFFITIVPKKEGASCIRDYRPINAFVESRQILDAALVANELVDSRKKNREPGLLCKLDLEKAFDHLQGSQVLQWFQIVSGRKINLVKCEIFPVGEVANIDVLSHVLECKLGSLPTTCLGLPLGALHKDTTVWNPVIQRVEKRLAGWQKRYLSKGGKEVLIKSTLSSIPTYYLSLLQAHMSITEKLERLQRNFLWDAADGTRKFHLVN</sequence>
<accession>A0A1S4D4D8</accession>
<organism evidence="1">
    <name type="scientific">Nicotiana tabacum</name>
    <name type="common">Common tobacco</name>
    <dbReference type="NCBI Taxonomy" id="4097"/>
    <lineage>
        <taxon>Eukaryota</taxon>
        <taxon>Viridiplantae</taxon>
        <taxon>Streptophyta</taxon>
        <taxon>Embryophyta</taxon>
        <taxon>Tracheophyta</taxon>
        <taxon>Spermatophyta</taxon>
        <taxon>Magnoliopsida</taxon>
        <taxon>eudicotyledons</taxon>
        <taxon>Gunneridae</taxon>
        <taxon>Pentapetalae</taxon>
        <taxon>asterids</taxon>
        <taxon>lamiids</taxon>
        <taxon>Solanales</taxon>
        <taxon>Solanaceae</taxon>
        <taxon>Nicotianoideae</taxon>
        <taxon>Nicotianeae</taxon>
        <taxon>Nicotiana</taxon>
    </lineage>
</organism>
<gene>
    <name evidence="1" type="primary">LOC107825833</name>
</gene>